<gene>
    <name evidence="1" type="ORF">LCGC14_2863680</name>
</gene>
<dbReference type="EMBL" id="LAZR01055406">
    <property type="protein sequence ID" value="KKK76436.1"/>
    <property type="molecule type" value="Genomic_DNA"/>
</dbReference>
<sequence>VNEVPYLSTAATTIAIKPGGCFQFADPSAAGVTVTAATGDIIQVTNSAAGTGVTYDVVIVGSSS</sequence>
<protein>
    <submittedName>
        <fullName evidence="1">Uncharacterized protein</fullName>
    </submittedName>
</protein>
<comment type="caution">
    <text evidence="1">The sequence shown here is derived from an EMBL/GenBank/DDBJ whole genome shotgun (WGS) entry which is preliminary data.</text>
</comment>
<dbReference type="AlphaFoldDB" id="A0A0F9AW44"/>
<name>A0A0F9AW44_9ZZZZ</name>
<reference evidence="1" key="1">
    <citation type="journal article" date="2015" name="Nature">
        <title>Complex archaea that bridge the gap between prokaryotes and eukaryotes.</title>
        <authorList>
            <person name="Spang A."/>
            <person name="Saw J.H."/>
            <person name="Jorgensen S.L."/>
            <person name="Zaremba-Niedzwiedzka K."/>
            <person name="Martijn J."/>
            <person name="Lind A.E."/>
            <person name="van Eijk R."/>
            <person name="Schleper C."/>
            <person name="Guy L."/>
            <person name="Ettema T.J."/>
        </authorList>
    </citation>
    <scope>NUCLEOTIDE SEQUENCE</scope>
</reference>
<evidence type="ECO:0000313" key="1">
    <source>
        <dbReference type="EMBL" id="KKK76436.1"/>
    </source>
</evidence>
<accession>A0A0F9AW44</accession>
<proteinExistence type="predicted"/>
<organism evidence="1">
    <name type="scientific">marine sediment metagenome</name>
    <dbReference type="NCBI Taxonomy" id="412755"/>
    <lineage>
        <taxon>unclassified sequences</taxon>
        <taxon>metagenomes</taxon>
        <taxon>ecological metagenomes</taxon>
    </lineage>
</organism>
<feature type="non-terminal residue" evidence="1">
    <location>
        <position position="1"/>
    </location>
</feature>